<feature type="compositionally biased region" description="Polar residues" evidence="1">
    <location>
        <begin position="8"/>
        <end position="25"/>
    </location>
</feature>
<name>A0A9N9IF79_9GLOM</name>
<feature type="non-terminal residue" evidence="2">
    <location>
        <position position="64"/>
    </location>
</feature>
<proteinExistence type="predicted"/>
<gene>
    <name evidence="2" type="ORF">FCALED_LOCUS15202</name>
</gene>
<dbReference type="EMBL" id="CAJVPQ010013105">
    <property type="protein sequence ID" value="CAG8734450.1"/>
    <property type="molecule type" value="Genomic_DNA"/>
</dbReference>
<organism evidence="2 3">
    <name type="scientific">Funneliformis caledonium</name>
    <dbReference type="NCBI Taxonomy" id="1117310"/>
    <lineage>
        <taxon>Eukaryota</taxon>
        <taxon>Fungi</taxon>
        <taxon>Fungi incertae sedis</taxon>
        <taxon>Mucoromycota</taxon>
        <taxon>Glomeromycotina</taxon>
        <taxon>Glomeromycetes</taxon>
        <taxon>Glomerales</taxon>
        <taxon>Glomeraceae</taxon>
        <taxon>Funneliformis</taxon>
    </lineage>
</organism>
<reference evidence="2" key="1">
    <citation type="submission" date="2021-06" db="EMBL/GenBank/DDBJ databases">
        <authorList>
            <person name="Kallberg Y."/>
            <person name="Tangrot J."/>
            <person name="Rosling A."/>
        </authorList>
    </citation>
    <scope>NUCLEOTIDE SEQUENCE</scope>
    <source>
        <strain evidence="2">UK204</strain>
    </source>
</reference>
<comment type="caution">
    <text evidence="2">The sequence shown here is derived from an EMBL/GenBank/DDBJ whole genome shotgun (WGS) entry which is preliminary data.</text>
</comment>
<dbReference type="OrthoDB" id="431825at2759"/>
<protein>
    <submittedName>
        <fullName evidence="2">9196_t:CDS:1</fullName>
    </submittedName>
</protein>
<feature type="region of interest" description="Disordered" evidence="1">
    <location>
        <begin position="1"/>
        <end position="25"/>
    </location>
</feature>
<dbReference type="Proteomes" id="UP000789570">
    <property type="component" value="Unassembled WGS sequence"/>
</dbReference>
<dbReference type="AlphaFoldDB" id="A0A9N9IF79"/>
<accession>A0A9N9IF79</accession>
<evidence type="ECO:0000256" key="1">
    <source>
        <dbReference type="SAM" id="MobiDB-lite"/>
    </source>
</evidence>
<evidence type="ECO:0000313" key="3">
    <source>
        <dbReference type="Proteomes" id="UP000789570"/>
    </source>
</evidence>
<sequence>ERQRRQIELNNQESNTNFEEISNDKNSNVQIKDSSLSLLINSVKRKSALATESNQKGKRRKTKS</sequence>
<keyword evidence="3" id="KW-1185">Reference proteome</keyword>
<evidence type="ECO:0000313" key="2">
    <source>
        <dbReference type="EMBL" id="CAG8734450.1"/>
    </source>
</evidence>